<dbReference type="Pfam" id="PF16578">
    <property type="entry name" value="IL17R_fnIII_D2"/>
    <property type="match status" value="1"/>
</dbReference>
<feature type="domain" description="IL17RA/B N-terminal" evidence="3">
    <location>
        <begin position="65"/>
        <end position="187"/>
    </location>
</feature>
<evidence type="ECO:0000313" key="4">
    <source>
        <dbReference type="EMBL" id="KAJ8370848.1"/>
    </source>
</evidence>
<keyword evidence="2" id="KW-1003">Cell membrane</keyword>
<dbReference type="Proteomes" id="UP001152622">
    <property type="component" value="Chromosome 3"/>
</dbReference>
<keyword evidence="2" id="KW-0472">Membrane</keyword>
<sequence length="299" mass="34558">MNLCKSASHWGHYITPVFALVRFLADMKRYILWIVLFKLTTTYGYPQINISCTRTEPGSDVDHDEAMTPSALKNLTVSLADMHEGHSAAALNISWAINIDYSNKYLTGTKIYVEDKYFLCHYRPTFHEVNTTGHEQLWFHYTEIPVEPARLYLVTGFNLPEDDNEITYKYETPDCSNERMRPHESCLYMEWNPNITSNFVNGQVEVSFTSSKYSTVYELLLWRCASQNECFPVGEYIRKDTKGESRWTTTLNSTGPCDSLHIGITPHFAKCPNKLCDKSITRVDCSPRGEYYWLMKSHS</sequence>
<dbReference type="AlphaFoldDB" id="A0A9Q1J868"/>
<dbReference type="OrthoDB" id="8963084at2759"/>
<keyword evidence="5" id="KW-1185">Reference proteome</keyword>
<dbReference type="Pfam" id="PF16556">
    <property type="entry name" value="IL17R_fnIII_D1"/>
    <property type="match status" value="1"/>
</dbReference>
<dbReference type="Gene3D" id="2.60.40.2150">
    <property type="entry name" value="Interleukin-17 receptor A/B, fibronectin-III-like domain 2"/>
    <property type="match status" value="1"/>
</dbReference>
<dbReference type="EMBL" id="JAINUF010000003">
    <property type="protein sequence ID" value="KAJ8370848.1"/>
    <property type="molecule type" value="Genomic_DNA"/>
</dbReference>
<proteinExistence type="predicted"/>
<reference evidence="4" key="1">
    <citation type="journal article" date="2023" name="Science">
        <title>Genome structures resolve the early diversification of teleost fishes.</title>
        <authorList>
            <person name="Parey E."/>
            <person name="Louis A."/>
            <person name="Montfort J."/>
            <person name="Bouchez O."/>
            <person name="Roques C."/>
            <person name="Iampietro C."/>
            <person name="Lluch J."/>
            <person name="Castinel A."/>
            <person name="Donnadieu C."/>
            <person name="Desvignes T."/>
            <person name="Floi Bucao C."/>
            <person name="Jouanno E."/>
            <person name="Wen M."/>
            <person name="Mejri S."/>
            <person name="Dirks R."/>
            <person name="Jansen H."/>
            <person name="Henkel C."/>
            <person name="Chen W.J."/>
            <person name="Zahm M."/>
            <person name="Cabau C."/>
            <person name="Klopp C."/>
            <person name="Thompson A.W."/>
            <person name="Robinson-Rechavi M."/>
            <person name="Braasch I."/>
            <person name="Lecointre G."/>
            <person name="Bobe J."/>
            <person name="Postlethwait J.H."/>
            <person name="Berthelot C."/>
            <person name="Roest Crollius H."/>
            <person name="Guiguen Y."/>
        </authorList>
    </citation>
    <scope>NUCLEOTIDE SEQUENCE</scope>
    <source>
        <strain evidence="4">WJC10195</strain>
    </source>
</reference>
<gene>
    <name evidence="4" type="ORF">SKAU_G00108760</name>
</gene>
<dbReference type="InterPro" id="IPR043046">
    <property type="entry name" value="IL17RA/B_FnIII-like_2_sf"/>
</dbReference>
<evidence type="ECO:0000256" key="1">
    <source>
        <dbReference type="ARBA" id="ARBA00004251"/>
    </source>
</evidence>
<name>A0A9Q1J868_SYNKA</name>
<comment type="caution">
    <text evidence="4">The sequence shown here is derived from an EMBL/GenBank/DDBJ whole genome shotgun (WGS) entry which is preliminary data.</text>
</comment>
<dbReference type="GO" id="GO:0005886">
    <property type="term" value="C:plasma membrane"/>
    <property type="evidence" value="ECO:0007669"/>
    <property type="project" value="UniProtKB-SubCell"/>
</dbReference>
<dbReference type="InterPro" id="IPR038683">
    <property type="entry name" value="IL17RA/B_FnIII-like_1_sf"/>
</dbReference>
<protein>
    <recommendedName>
        <fullName evidence="3">IL17RA/B N-terminal domain-containing protein</fullName>
    </recommendedName>
</protein>
<evidence type="ECO:0000256" key="2">
    <source>
        <dbReference type="ARBA" id="ARBA00022475"/>
    </source>
</evidence>
<organism evidence="4 5">
    <name type="scientific">Synaphobranchus kaupii</name>
    <name type="common">Kaup's arrowtooth eel</name>
    <dbReference type="NCBI Taxonomy" id="118154"/>
    <lineage>
        <taxon>Eukaryota</taxon>
        <taxon>Metazoa</taxon>
        <taxon>Chordata</taxon>
        <taxon>Craniata</taxon>
        <taxon>Vertebrata</taxon>
        <taxon>Euteleostomi</taxon>
        <taxon>Actinopterygii</taxon>
        <taxon>Neopterygii</taxon>
        <taxon>Teleostei</taxon>
        <taxon>Anguilliformes</taxon>
        <taxon>Synaphobranchidae</taxon>
        <taxon>Synaphobranchus</taxon>
    </lineage>
</organism>
<accession>A0A9Q1J868</accession>
<evidence type="ECO:0000313" key="5">
    <source>
        <dbReference type="Proteomes" id="UP001152622"/>
    </source>
</evidence>
<dbReference type="InterPro" id="IPR032356">
    <property type="entry name" value="IL17R_A/B_N"/>
</dbReference>
<comment type="subcellular location">
    <subcellularLocation>
        <location evidence="1">Cell membrane</location>
        <topology evidence="1">Single-pass type I membrane protein</topology>
    </subcellularLocation>
</comment>
<dbReference type="Gene3D" id="2.60.40.2160">
    <property type="entry name" value="Interleukin-17 receptor A/B, fibronectin-III-like domain 1"/>
    <property type="match status" value="1"/>
</dbReference>
<evidence type="ECO:0000259" key="3">
    <source>
        <dbReference type="Pfam" id="PF16556"/>
    </source>
</evidence>